<dbReference type="EC" id="2.7.13.3" evidence="2"/>
<feature type="coiled-coil region" evidence="5">
    <location>
        <begin position="120"/>
        <end position="154"/>
    </location>
</feature>
<dbReference type="InterPro" id="IPR035965">
    <property type="entry name" value="PAS-like_dom_sf"/>
</dbReference>
<dbReference type="Gene3D" id="3.40.50.2300">
    <property type="match status" value="1"/>
</dbReference>
<dbReference type="SMART" id="SM00091">
    <property type="entry name" value="PAS"/>
    <property type="match status" value="2"/>
</dbReference>
<reference evidence="9 10" key="1">
    <citation type="submission" date="2016-06" db="EMBL/GenBank/DDBJ databases">
        <title>Respiratory ammonification of nitrate coupled to the oxidation of elemental sulfur in deep-sea autotrophic thermophilic bacteria.</title>
        <authorList>
            <person name="Slobodkina G.B."/>
            <person name="Mardanov A.V."/>
            <person name="Ravin N.V."/>
            <person name="Frolova A.A."/>
            <person name="Viryasiv M.B."/>
            <person name="Chernyh N.A."/>
            <person name="Bonch-Osmolovskaya E.A."/>
            <person name="Slobodkin A.I."/>
        </authorList>
    </citation>
    <scope>NUCLEOTIDE SEQUENCE [LARGE SCALE GENOMIC DNA]</scope>
    <source>
        <strain evidence="9 10">S69</strain>
    </source>
</reference>
<dbReference type="InterPro" id="IPR000014">
    <property type="entry name" value="PAS"/>
</dbReference>
<evidence type="ECO:0000256" key="1">
    <source>
        <dbReference type="ARBA" id="ARBA00000085"/>
    </source>
</evidence>
<feature type="modified residue" description="4-aspartylphosphate" evidence="4">
    <location>
        <position position="54"/>
    </location>
</feature>
<dbReference type="EMBL" id="MAGO01000001">
    <property type="protein sequence ID" value="OCC16510.1"/>
    <property type="molecule type" value="Genomic_DNA"/>
</dbReference>
<dbReference type="InterPro" id="IPR036890">
    <property type="entry name" value="HATPase_C_sf"/>
</dbReference>
<name>A0A1B9F9C6_9BACT</name>
<dbReference type="Gene3D" id="3.30.450.20">
    <property type="entry name" value="PAS domain"/>
    <property type="match status" value="2"/>
</dbReference>
<evidence type="ECO:0000313" key="10">
    <source>
        <dbReference type="Proteomes" id="UP000093080"/>
    </source>
</evidence>
<dbReference type="SUPFAM" id="SSF55874">
    <property type="entry name" value="ATPase domain of HSP90 chaperone/DNA topoisomerase II/histidine kinase"/>
    <property type="match status" value="1"/>
</dbReference>
<dbReference type="OrthoDB" id="9769169at2"/>
<accession>A0A1B9F9C6</accession>
<dbReference type="PRINTS" id="PR00344">
    <property type="entry name" value="BCTRLSENSOR"/>
</dbReference>
<gene>
    <name evidence="9" type="ORF">DBT_0327</name>
</gene>
<organism evidence="9 10">
    <name type="scientific">Dissulfuribacter thermophilus</name>
    <dbReference type="NCBI Taxonomy" id="1156395"/>
    <lineage>
        <taxon>Bacteria</taxon>
        <taxon>Pseudomonadati</taxon>
        <taxon>Thermodesulfobacteriota</taxon>
        <taxon>Dissulfuribacteria</taxon>
        <taxon>Dissulfuribacterales</taxon>
        <taxon>Dissulfuribacteraceae</taxon>
        <taxon>Dissulfuribacter</taxon>
    </lineage>
</organism>
<dbReference type="SMART" id="SM00448">
    <property type="entry name" value="REC"/>
    <property type="match status" value="1"/>
</dbReference>
<proteinExistence type="predicted"/>
<evidence type="ECO:0000256" key="4">
    <source>
        <dbReference type="PROSITE-ProRule" id="PRU00169"/>
    </source>
</evidence>
<dbReference type="PROSITE" id="PS50109">
    <property type="entry name" value="HIS_KIN"/>
    <property type="match status" value="1"/>
</dbReference>
<evidence type="ECO:0000256" key="5">
    <source>
        <dbReference type="SAM" id="Coils"/>
    </source>
</evidence>
<dbReference type="InterPro" id="IPR036097">
    <property type="entry name" value="HisK_dim/P_sf"/>
</dbReference>
<feature type="domain" description="Histidine kinase" evidence="6">
    <location>
        <begin position="456"/>
        <end position="710"/>
    </location>
</feature>
<dbReference type="InterPro" id="IPR003594">
    <property type="entry name" value="HATPase_dom"/>
</dbReference>
<dbReference type="InterPro" id="IPR011006">
    <property type="entry name" value="CheY-like_superfamily"/>
</dbReference>
<dbReference type="SUPFAM" id="SSF52172">
    <property type="entry name" value="CheY-like"/>
    <property type="match status" value="1"/>
</dbReference>
<dbReference type="CDD" id="cd00082">
    <property type="entry name" value="HisKA"/>
    <property type="match status" value="1"/>
</dbReference>
<keyword evidence="9" id="KW-0418">Kinase</keyword>
<evidence type="ECO:0000256" key="3">
    <source>
        <dbReference type="ARBA" id="ARBA00022553"/>
    </source>
</evidence>
<dbReference type="STRING" id="1156395.DBT_0327"/>
<dbReference type="PANTHER" id="PTHR43065:SF50">
    <property type="entry name" value="HISTIDINE KINASE"/>
    <property type="match status" value="1"/>
</dbReference>
<keyword evidence="3 4" id="KW-0597">Phosphoprotein</keyword>
<dbReference type="CDD" id="cd00130">
    <property type="entry name" value="PAS"/>
    <property type="match status" value="1"/>
</dbReference>
<dbReference type="SMART" id="SM00387">
    <property type="entry name" value="HATPase_c"/>
    <property type="match status" value="1"/>
</dbReference>
<dbReference type="InterPro" id="IPR001789">
    <property type="entry name" value="Sig_transdc_resp-reg_receiver"/>
</dbReference>
<keyword evidence="5" id="KW-0175">Coiled coil</keyword>
<keyword evidence="10" id="KW-1185">Reference proteome</keyword>
<evidence type="ECO:0000256" key="2">
    <source>
        <dbReference type="ARBA" id="ARBA00012438"/>
    </source>
</evidence>
<dbReference type="AlphaFoldDB" id="A0A1B9F9C6"/>
<dbReference type="Gene3D" id="3.30.565.10">
    <property type="entry name" value="Histidine kinase-like ATPase, C-terminal domain"/>
    <property type="match status" value="1"/>
</dbReference>
<dbReference type="SUPFAM" id="SSF47384">
    <property type="entry name" value="Homodimeric domain of signal transducing histidine kinase"/>
    <property type="match status" value="1"/>
</dbReference>
<dbReference type="Pfam" id="PF02518">
    <property type="entry name" value="HATPase_c"/>
    <property type="match status" value="1"/>
</dbReference>
<comment type="catalytic activity">
    <reaction evidence="1">
        <text>ATP + protein L-histidine = ADP + protein N-phospho-L-histidine.</text>
        <dbReference type="EC" id="2.7.13.3"/>
    </reaction>
</comment>
<dbReference type="PANTHER" id="PTHR43065">
    <property type="entry name" value="SENSOR HISTIDINE KINASE"/>
    <property type="match status" value="1"/>
</dbReference>
<dbReference type="Proteomes" id="UP000093080">
    <property type="component" value="Unassembled WGS sequence"/>
</dbReference>
<protein>
    <recommendedName>
        <fullName evidence="2">histidine kinase</fullName>
        <ecNumber evidence="2">2.7.13.3</ecNumber>
    </recommendedName>
</protein>
<feature type="domain" description="Response regulatory" evidence="7">
    <location>
        <begin position="5"/>
        <end position="121"/>
    </location>
</feature>
<evidence type="ECO:0000259" key="7">
    <source>
        <dbReference type="PROSITE" id="PS50110"/>
    </source>
</evidence>
<comment type="caution">
    <text evidence="9">The sequence shown here is derived from an EMBL/GenBank/DDBJ whole genome shotgun (WGS) entry which is preliminary data.</text>
</comment>
<dbReference type="InterPro" id="IPR003661">
    <property type="entry name" value="HisK_dim/P_dom"/>
</dbReference>
<dbReference type="Pfam" id="PF13426">
    <property type="entry name" value="PAS_9"/>
    <property type="match status" value="1"/>
</dbReference>
<dbReference type="RefSeq" id="WP_067615726.1">
    <property type="nucleotide sequence ID" value="NZ_MAGO01000001.1"/>
</dbReference>
<dbReference type="InterPro" id="IPR005467">
    <property type="entry name" value="His_kinase_dom"/>
</dbReference>
<dbReference type="Gene3D" id="1.10.287.130">
    <property type="match status" value="1"/>
</dbReference>
<evidence type="ECO:0000313" key="9">
    <source>
        <dbReference type="EMBL" id="OCC16510.1"/>
    </source>
</evidence>
<feature type="coiled-coil region" evidence="5">
    <location>
        <begin position="403"/>
        <end position="447"/>
    </location>
</feature>
<dbReference type="PROSITE" id="PS50110">
    <property type="entry name" value="RESPONSE_REGULATORY"/>
    <property type="match status" value="1"/>
</dbReference>
<dbReference type="InterPro" id="IPR004358">
    <property type="entry name" value="Sig_transdc_His_kin-like_C"/>
</dbReference>
<dbReference type="Pfam" id="PF08448">
    <property type="entry name" value="PAS_4"/>
    <property type="match status" value="1"/>
</dbReference>
<dbReference type="Pfam" id="PF00072">
    <property type="entry name" value="Response_reg"/>
    <property type="match status" value="1"/>
</dbReference>
<dbReference type="NCBIfam" id="TIGR00229">
    <property type="entry name" value="sensory_box"/>
    <property type="match status" value="1"/>
</dbReference>
<dbReference type="InterPro" id="IPR013656">
    <property type="entry name" value="PAS_4"/>
</dbReference>
<evidence type="ECO:0000259" key="8">
    <source>
        <dbReference type="PROSITE" id="PS50112"/>
    </source>
</evidence>
<feature type="domain" description="PAS" evidence="8">
    <location>
        <begin position="276"/>
        <end position="321"/>
    </location>
</feature>
<sequence>MTYPIIYVIDDDKVLLEFIKDVLERKGYFTRLYENAEDCLKSLNERAPDLVIADHALPGMDGCSLLEHMRKQCPKAWRILITGKQVDDRLVRDAVNRAGVHHFIQKPFGVEEFLFAVEKALEDQRQYVQLQELLNELEDLARKKAKEALSFQRRYKSLFEKLHLGVFVTKWDGEIVELNPFGRWLFGIKEENYIKVSIKDLLPTELIFSNIQRLLKEKGEVRGLETVLIQSGEKEKEIPIAITAFFLEDPDLGRLILGIIEDLTKDVELKARLFEAQLQLRSTIDAMKDLIFTVNRDHEIVSWNKAIVDFLGDDYQELKGKKCFEVFGGIDGLCCVKDNLEGSVCPYFQKVFDLGQEERRTFCVNKEKDIYWEHWIYPICDISGNVMQAVIVFRDVSEDFKKNLEIERMNRELARLYDEAKKKNQEFEKLIKELKEAQAHLVQSEKLASIGQLSAGIAHEINNPVGFISSNLNTLKDYAADLEEFFRKVIEIVDSVQEKCGEDSEVATLLGEFNELKEELDIDFILDDIENLIEQSLEGTERVRKIVQDLKEFSHSGKEELEYADINKCLESTLNIVWNELKYKAEVKKDFGKLPLMPCYPQKLNQVFMNILVNAAQAIEDRGEIRIKTHVVDTPKQGIEVIIEDTGKGMTEEVKKRIFEPFFTTKPVGKGTGLGLHVSYKIVKAHKGEIRVESEPGQGTRFTIFLPILNEKELESEQQNGEK</sequence>
<dbReference type="SUPFAM" id="SSF55785">
    <property type="entry name" value="PYP-like sensor domain (PAS domain)"/>
    <property type="match status" value="2"/>
</dbReference>
<keyword evidence="9" id="KW-0808">Transferase</keyword>
<dbReference type="GO" id="GO:0000155">
    <property type="term" value="F:phosphorelay sensor kinase activity"/>
    <property type="evidence" value="ECO:0007669"/>
    <property type="project" value="InterPro"/>
</dbReference>
<evidence type="ECO:0000259" key="6">
    <source>
        <dbReference type="PROSITE" id="PS50109"/>
    </source>
</evidence>
<dbReference type="PROSITE" id="PS50112">
    <property type="entry name" value="PAS"/>
    <property type="match status" value="1"/>
</dbReference>